<dbReference type="RefSeq" id="XP_031434934.1">
    <property type="nucleotide sequence ID" value="XM_031579074.2"/>
</dbReference>
<dbReference type="InterPro" id="IPR052111">
    <property type="entry name" value="Spermatogenesis_Ciliary_MAP"/>
</dbReference>
<protein>
    <submittedName>
        <fullName evidence="3">Sperm flagellar protein 1-like</fullName>
    </submittedName>
</protein>
<dbReference type="KEGG" id="char:116223196"/>
<dbReference type="PANTHER" id="PTHR12509:SF9">
    <property type="entry name" value="SPERM FLAGELLAR PROTEIN 1 ISOFORM X1"/>
    <property type="match status" value="1"/>
</dbReference>
<name>A0A6P8G6E3_CLUHA</name>
<organism evidence="2 3">
    <name type="scientific">Clupea harengus</name>
    <name type="common">Atlantic herring</name>
    <dbReference type="NCBI Taxonomy" id="7950"/>
    <lineage>
        <taxon>Eukaryota</taxon>
        <taxon>Metazoa</taxon>
        <taxon>Chordata</taxon>
        <taxon>Craniata</taxon>
        <taxon>Vertebrata</taxon>
        <taxon>Euteleostomi</taxon>
        <taxon>Actinopterygii</taxon>
        <taxon>Neopterygii</taxon>
        <taxon>Teleostei</taxon>
        <taxon>Clupei</taxon>
        <taxon>Clupeiformes</taxon>
        <taxon>Clupeoidei</taxon>
        <taxon>Clupeidae</taxon>
        <taxon>Clupea</taxon>
    </lineage>
</organism>
<reference evidence="3" key="1">
    <citation type="submission" date="2025-08" db="UniProtKB">
        <authorList>
            <consortium name="RefSeq"/>
        </authorList>
    </citation>
    <scope>IDENTIFICATION</scope>
</reference>
<gene>
    <name evidence="3" type="primary">LOC116223196</name>
</gene>
<dbReference type="Proteomes" id="UP000515152">
    <property type="component" value="Chromosome 13"/>
</dbReference>
<feature type="domain" description="Calponin-homology (CH)" evidence="1">
    <location>
        <begin position="7"/>
        <end position="127"/>
    </location>
</feature>
<dbReference type="AlphaFoldDB" id="A0A6P8G6E3"/>
<dbReference type="SUPFAM" id="SSF47576">
    <property type="entry name" value="Calponin-homology domain, CH-domain"/>
    <property type="match status" value="1"/>
</dbReference>
<accession>A0A6P8G6E3</accession>
<evidence type="ECO:0000259" key="1">
    <source>
        <dbReference type="PROSITE" id="PS50021"/>
    </source>
</evidence>
<evidence type="ECO:0000313" key="3">
    <source>
        <dbReference type="RefSeq" id="XP_031434934.1"/>
    </source>
</evidence>
<dbReference type="Pfam" id="PF06294">
    <property type="entry name" value="CH_2"/>
    <property type="match status" value="1"/>
</dbReference>
<dbReference type="InterPro" id="IPR036872">
    <property type="entry name" value="CH_dom_sf"/>
</dbReference>
<dbReference type="GO" id="GO:0051493">
    <property type="term" value="P:regulation of cytoskeleton organization"/>
    <property type="evidence" value="ECO:0007669"/>
    <property type="project" value="TreeGrafter"/>
</dbReference>
<proteinExistence type="predicted"/>
<dbReference type="GO" id="GO:0005930">
    <property type="term" value="C:axoneme"/>
    <property type="evidence" value="ECO:0007669"/>
    <property type="project" value="TreeGrafter"/>
</dbReference>
<dbReference type="GeneID" id="116223196"/>
<dbReference type="FunFam" id="1.10.418.10:FF:000059">
    <property type="entry name" value="RIKEN cDNA 6430531B16 gene"/>
    <property type="match status" value="1"/>
</dbReference>
<dbReference type="PANTHER" id="PTHR12509">
    <property type="entry name" value="SPERMATOGENESIS-ASSOCIATED 4-RELATED"/>
    <property type="match status" value="1"/>
</dbReference>
<dbReference type="InterPro" id="IPR001715">
    <property type="entry name" value="CH_dom"/>
</dbReference>
<sequence length="137" mass="15534">MDNELDEETLQELYAWIDKIPLSRSKRNITRDFSDGVMAAEVVKHFFPKLVELHNYTPANSAQQKLCNWSTLNRQGRLLVLGTDSNKNNASLILPRYPTPESLGTGRECDTWSSQLVTITQERENAETDGLSLKPVI</sequence>
<dbReference type="PROSITE" id="PS50021">
    <property type="entry name" value="CH"/>
    <property type="match status" value="1"/>
</dbReference>
<evidence type="ECO:0000313" key="2">
    <source>
        <dbReference type="Proteomes" id="UP000515152"/>
    </source>
</evidence>
<dbReference type="GO" id="GO:0008017">
    <property type="term" value="F:microtubule binding"/>
    <property type="evidence" value="ECO:0007669"/>
    <property type="project" value="TreeGrafter"/>
</dbReference>
<dbReference type="Gene3D" id="1.10.418.10">
    <property type="entry name" value="Calponin-like domain"/>
    <property type="match status" value="1"/>
</dbReference>
<dbReference type="InterPro" id="IPR010441">
    <property type="entry name" value="CH_2"/>
</dbReference>
<keyword evidence="2" id="KW-1185">Reference proteome</keyword>
<dbReference type="OrthoDB" id="193300at2759"/>